<comment type="caution">
    <text evidence="2">The sequence shown here is derived from an EMBL/GenBank/DDBJ whole genome shotgun (WGS) entry which is preliminary data.</text>
</comment>
<dbReference type="EMBL" id="PFTZ01000063">
    <property type="protein sequence ID" value="PJB51378.1"/>
    <property type="molecule type" value="Genomic_DNA"/>
</dbReference>
<feature type="transmembrane region" description="Helical" evidence="1">
    <location>
        <begin position="49"/>
        <end position="75"/>
    </location>
</feature>
<evidence type="ECO:0000313" key="3">
    <source>
        <dbReference type="Proteomes" id="UP000229421"/>
    </source>
</evidence>
<name>A0A2M8C5C9_9BACT</name>
<keyword evidence="1" id="KW-0472">Membrane</keyword>
<gene>
    <name evidence="2" type="ORF">CO101_02240</name>
</gene>
<reference evidence="3" key="1">
    <citation type="submission" date="2017-09" db="EMBL/GenBank/DDBJ databases">
        <title>Depth-based differentiation of microbial function through sediment-hosted aquifers and enrichment of novel symbionts in the deep terrestrial subsurface.</title>
        <authorList>
            <person name="Probst A.J."/>
            <person name="Ladd B."/>
            <person name="Jarett J.K."/>
            <person name="Geller-Mcgrath D.E."/>
            <person name="Sieber C.M.K."/>
            <person name="Emerson J.B."/>
            <person name="Anantharaman K."/>
            <person name="Thomas B.C."/>
            <person name="Malmstrom R."/>
            <person name="Stieglmeier M."/>
            <person name="Klingl A."/>
            <person name="Woyke T."/>
            <person name="Ryan C.M."/>
            <person name="Banfield J.F."/>
        </authorList>
    </citation>
    <scope>NUCLEOTIDE SEQUENCE [LARGE SCALE GENOMIC DNA]</scope>
</reference>
<dbReference type="Proteomes" id="UP000229421">
    <property type="component" value="Unassembled WGS sequence"/>
</dbReference>
<keyword evidence="1" id="KW-0812">Transmembrane</keyword>
<dbReference type="AlphaFoldDB" id="A0A2M8C5C9"/>
<accession>A0A2M8C5C9</accession>
<sequence>MDKEELEQKIWENHQSTKSGWRATNKLHNYLRMKSKGYYHWHNKPYTSFLHYSLAILIVALFFFFMAATITIYGFEKYITWLEGVV</sequence>
<evidence type="ECO:0000313" key="2">
    <source>
        <dbReference type="EMBL" id="PJB51378.1"/>
    </source>
</evidence>
<proteinExistence type="predicted"/>
<evidence type="ECO:0000256" key="1">
    <source>
        <dbReference type="SAM" id="Phobius"/>
    </source>
</evidence>
<keyword evidence="1" id="KW-1133">Transmembrane helix</keyword>
<protein>
    <submittedName>
        <fullName evidence="2">Uncharacterized protein</fullName>
    </submittedName>
</protein>
<organism evidence="2 3">
    <name type="scientific">Candidatus Berkelbacteria bacterium CG_4_9_14_3_um_filter_39_23</name>
    <dbReference type="NCBI Taxonomy" id="1974508"/>
    <lineage>
        <taxon>Bacteria</taxon>
        <taxon>Candidatus Berkelbacteria</taxon>
    </lineage>
</organism>